<dbReference type="SUPFAM" id="SSF48403">
    <property type="entry name" value="Ankyrin repeat"/>
    <property type="match status" value="1"/>
</dbReference>
<dbReference type="Pfam" id="PF00023">
    <property type="entry name" value="Ank"/>
    <property type="match status" value="1"/>
</dbReference>
<keyword evidence="2 3" id="KW-0040">ANK repeat</keyword>
<dbReference type="PROSITE" id="PS50088">
    <property type="entry name" value="ANK_REPEAT"/>
    <property type="match status" value="2"/>
</dbReference>
<gene>
    <name evidence="4" type="ORF">ACHAWO_012760</name>
</gene>
<evidence type="ECO:0000256" key="3">
    <source>
        <dbReference type="PROSITE-ProRule" id="PRU00023"/>
    </source>
</evidence>
<reference evidence="4 5" key="1">
    <citation type="submission" date="2024-10" db="EMBL/GenBank/DDBJ databases">
        <title>Updated reference genomes for cyclostephanoid diatoms.</title>
        <authorList>
            <person name="Roberts W.R."/>
            <person name="Alverson A.J."/>
        </authorList>
    </citation>
    <scope>NUCLEOTIDE SEQUENCE [LARGE SCALE GENOMIC DNA]</scope>
    <source>
        <strain evidence="4 5">AJA010-31</strain>
    </source>
</reference>
<sequence>MGTIEKLEVPEYLRGENQWETEANLELFQAAQNGDIEMLKVALAKGGNPNYFSVGKDGTLHAASRNASGDAALCARELVQSGARVSAALISNRNTALHEAASFGVKEVVEVLVETSPESTELANSYGNTPLHAASAAGKPEIVKLLLENEADPNKINHRGSTALHSVSALANDSRDDPYIKIAAILLSNEKTMVDIQDINGYTPLHLAAQRGSSEMVRLLIDSGSSLTIKTGIDSKGRGGRIPEMSAQFGGFESTAQLIREFTEALGRGETVATKKMALQVLEKL</sequence>
<dbReference type="AlphaFoldDB" id="A0ABD3NBR1"/>
<dbReference type="PROSITE" id="PS50297">
    <property type="entry name" value="ANK_REP_REGION"/>
    <property type="match status" value="2"/>
</dbReference>
<dbReference type="SMART" id="SM00248">
    <property type="entry name" value="ANK"/>
    <property type="match status" value="6"/>
</dbReference>
<dbReference type="PRINTS" id="PR01415">
    <property type="entry name" value="ANKYRIN"/>
</dbReference>
<feature type="repeat" description="ANK" evidence="3">
    <location>
        <begin position="126"/>
        <end position="158"/>
    </location>
</feature>
<name>A0ABD3NBR1_9STRA</name>
<dbReference type="Pfam" id="PF12796">
    <property type="entry name" value="Ank_2"/>
    <property type="match status" value="1"/>
</dbReference>
<feature type="repeat" description="ANK" evidence="3">
    <location>
        <begin position="200"/>
        <end position="232"/>
    </location>
</feature>
<accession>A0ABD3NBR1</accession>
<dbReference type="InterPro" id="IPR002110">
    <property type="entry name" value="Ankyrin_rpt"/>
</dbReference>
<dbReference type="EMBL" id="JALLPJ020001231">
    <property type="protein sequence ID" value="KAL3773499.1"/>
    <property type="molecule type" value="Genomic_DNA"/>
</dbReference>
<dbReference type="PANTHER" id="PTHR24198:SF165">
    <property type="entry name" value="ANKYRIN REPEAT-CONTAINING PROTEIN-RELATED"/>
    <property type="match status" value="1"/>
</dbReference>
<dbReference type="InterPro" id="IPR036770">
    <property type="entry name" value="Ankyrin_rpt-contain_sf"/>
</dbReference>
<organism evidence="4 5">
    <name type="scientific">Cyclotella atomus</name>
    <dbReference type="NCBI Taxonomy" id="382360"/>
    <lineage>
        <taxon>Eukaryota</taxon>
        <taxon>Sar</taxon>
        <taxon>Stramenopiles</taxon>
        <taxon>Ochrophyta</taxon>
        <taxon>Bacillariophyta</taxon>
        <taxon>Coscinodiscophyceae</taxon>
        <taxon>Thalassiosirophycidae</taxon>
        <taxon>Stephanodiscales</taxon>
        <taxon>Stephanodiscaceae</taxon>
        <taxon>Cyclotella</taxon>
    </lineage>
</organism>
<evidence type="ECO:0000313" key="5">
    <source>
        <dbReference type="Proteomes" id="UP001530400"/>
    </source>
</evidence>
<proteinExistence type="predicted"/>
<dbReference type="PANTHER" id="PTHR24198">
    <property type="entry name" value="ANKYRIN REPEAT AND PROTEIN KINASE DOMAIN-CONTAINING PROTEIN"/>
    <property type="match status" value="1"/>
</dbReference>
<evidence type="ECO:0000256" key="2">
    <source>
        <dbReference type="ARBA" id="ARBA00023043"/>
    </source>
</evidence>
<comment type="caution">
    <text evidence="4">The sequence shown here is derived from an EMBL/GenBank/DDBJ whole genome shotgun (WGS) entry which is preliminary data.</text>
</comment>
<evidence type="ECO:0008006" key="6">
    <source>
        <dbReference type="Google" id="ProtNLM"/>
    </source>
</evidence>
<dbReference type="Gene3D" id="1.25.40.20">
    <property type="entry name" value="Ankyrin repeat-containing domain"/>
    <property type="match status" value="3"/>
</dbReference>
<protein>
    <recommendedName>
        <fullName evidence="6">Ankyrin repeat domain-containing protein</fullName>
    </recommendedName>
</protein>
<evidence type="ECO:0000256" key="1">
    <source>
        <dbReference type="ARBA" id="ARBA00022737"/>
    </source>
</evidence>
<keyword evidence="5" id="KW-1185">Reference proteome</keyword>
<dbReference type="Proteomes" id="UP001530400">
    <property type="component" value="Unassembled WGS sequence"/>
</dbReference>
<keyword evidence="1" id="KW-0677">Repeat</keyword>
<evidence type="ECO:0000313" key="4">
    <source>
        <dbReference type="EMBL" id="KAL3773499.1"/>
    </source>
</evidence>